<dbReference type="InterPro" id="IPR038718">
    <property type="entry name" value="SNF2-like_sf"/>
</dbReference>
<keyword evidence="7" id="KW-0547">Nucleotide-binding</keyword>
<dbReference type="Pfam" id="PF00176">
    <property type="entry name" value="SNF2-rel_dom"/>
    <property type="match status" value="1"/>
</dbReference>
<dbReference type="InterPro" id="IPR027417">
    <property type="entry name" value="P-loop_NTPase"/>
</dbReference>
<dbReference type="InterPro" id="IPR000330">
    <property type="entry name" value="SNF2_N"/>
</dbReference>
<dbReference type="SMART" id="SM00487">
    <property type="entry name" value="DEXDc"/>
    <property type="match status" value="1"/>
</dbReference>
<dbReference type="InterPro" id="IPR049730">
    <property type="entry name" value="SNF2/RAD54-like_C"/>
</dbReference>
<keyword evidence="1" id="KW-0378">Hydrolase</keyword>
<dbReference type="GO" id="GO:0016787">
    <property type="term" value="F:hydrolase activity"/>
    <property type="evidence" value="ECO:0007669"/>
    <property type="project" value="UniProtKB-KW"/>
</dbReference>
<dbReference type="GO" id="GO:0005524">
    <property type="term" value="F:ATP binding"/>
    <property type="evidence" value="ECO:0007669"/>
    <property type="project" value="InterPro"/>
</dbReference>
<dbReference type="AlphaFoldDB" id="A0A1P8U8V1"/>
<dbReference type="Gene3D" id="3.40.50.10810">
    <property type="entry name" value="Tandem AAA-ATPase domain"/>
    <property type="match status" value="1"/>
</dbReference>
<keyword evidence="7" id="KW-0347">Helicase</keyword>
<dbReference type="PROSITE" id="PS51192">
    <property type="entry name" value="HELICASE_ATP_BIND_1"/>
    <property type="match status" value="1"/>
</dbReference>
<dbReference type="InterPro" id="IPR007527">
    <property type="entry name" value="Znf_SWIM"/>
</dbReference>
<reference evidence="7 8" key="1">
    <citation type="submission" date="2016-12" db="EMBL/GenBank/DDBJ databases">
        <title>Complete genome sequence of Microbacterium aurum KACC 15219.</title>
        <authorList>
            <person name="Jung Y."/>
            <person name="Shin J.-H."/>
            <person name="Lee Y.-J."/>
            <person name="Yi H."/>
            <person name="Bahn Y.-S."/>
            <person name="Kim J.F."/>
            <person name="Lee D.-W."/>
        </authorList>
    </citation>
    <scope>NUCLEOTIDE SEQUENCE [LARGE SCALE GENOMIC DNA]</scope>
    <source>
        <strain evidence="7 8">KACC 15219</strain>
    </source>
</reference>
<protein>
    <submittedName>
        <fullName evidence="7">DNA/RNA helicase</fullName>
    </submittedName>
</protein>
<dbReference type="Gene3D" id="3.40.50.300">
    <property type="entry name" value="P-loop containing nucleotide triphosphate hydrolases"/>
    <property type="match status" value="1"/>
</dbReference>
<evidence type="ECO:0000256" key="1">
    <source>
        <dbReference type="ARBA" id="ARBA00022801"/>
    </source>
</evidence>
<dbReference type="InterPro" id="IPR001650">
    <property type="entry name" value="Helicase_C-like"/>
</dbReference>
<dbReference type="STRING" id="36805.BOH66_10120"/>
<dbReference type="Proteomes" id="UP000187185">
    <property type="component" value="Chromosome"/>
</dbReference>
<feature type="region of interest" description="Disordered" evidence="3">
    <location>
        <begin position="99"/>
        <end position="132"/>
    </location>
</feature>
<keyword evidence="7" id="KW-0067">ATP-binding</keyword>
<evidence type="ECO:0000256" key="3">
    <source>
        <dbReference type="SAM" id="MobiDB-lite"/>
    </source>
</evidence>
<evidence type="ECO:0000259" key="6">
    <source>
        <dbReference type="PROSITE" id="PS51194"/>
    </source>
</evidence>
<dbReference type="InterPro" id="IPR014001">
    <property type="entry name" value="Helicase_ATP-bd"/>
</dbReference>
<dbReference type="PROSITE" id="PS50966">
    <property type="entry name" value="ZF_SWIM"/>
    <property type="match status" value="1"/>
</dbReference>
<evidence type="ECO:0000313" key="8">
    <source>
        <dbReference type="Proteomes" id="UP000187185"/>
    </source>
</evidence>
<gene>
    <name evidence="7" type="ORF">BOH66_10120</name>
</gene>
<dbReference type="KEGG" id="maur:BOH66_10120"/>
<sequence length="1123" mass="122111">MTAPHVPDVEIRRAAWGGAYERGVGYARSGAVRRVTWDPDDSTLSGIVAGSRSELYRCSIRLDTSGARPRIMTARCSCPMAEHCKHTVATLVRSNAGAADGVHRDPAPPASPVSAAPMAPAAPGPRAAPPRDAHWRTILGAGADAGRGEGTVALALGVELRVRESRANAVHWGPRRVLPATARSLDAAEPDDITVGVRPLSRSSRSGKWIRSEVSWDALRRAPLRYRRDQFRWFTTLFGIVHDTRVLGGYRDDSEWVTLDSVESSLLWSHLAAADALGIPLVAVSSDQTVTLAPRAHVEVVIGKADAGGLSVAAAVAIGEEVADPGTVRPVGHSGVYRFEVRSGGIALTLAPAPLGDTVHDLLAAGRPVPVPAAEVSDFFAQAYPRLARDGVVAAGAGVTLPAPEQTTLVATVRFLPEDTIRVDLRWQRPGLGRAAFDTSADDPHEAELRRAVERVFTDRGLAVTAAATVTGVDAAEFAVHVLPALEELDGVRVETSGRRRVYRELGGDPRITVKTVETTDADWFDLGILVEIGGHRIPFTPLFRALALRKKKVLLSDGHYFSLAHPALDRLRELIDEAADLPEWESGPRISRYQLPLWEDFEDLADESQPAVAWRAAAEGLRVAAPVAVSVPAALHAELRPYQREGFERLGLWWRHRLGGILADDMGLGKTLQVLALIAHLREGGERRPVLVVAPTSVLATWRAEAARFTPGLRVNLVEETAGKASGAAAAGRMAGADPQAGQPPWSGADVVVTSYTLLRLDADLYAAGDFACVVLDEAQFAKNPRTRVHRAVQALRADMVVAVTGTPLENSLTELWALLALACPGLFPSPRRFREEYVKPIEQGKVPENEEGGPYRERRLERLRSRVRPFVLRRTKELVAPELPPRQEQVLTIELGPAHRAVYDAVLQRERRKVLGLLDDLDRNRFIVFRSLTLLRRLALAPALVDAGDPGIRSAKLDALREQLGELIAEGHRALVFSQFTSYLDLVRADLDAHGIRYAYLDGSTRRRSDVVAGFRGGDVPVFLISLKAGGFGLTLTEADYVFLMDPWWNPAAEAQAVDRTHRIGQTRPVNVYRLISGGTIEEKVVALQQRKARLFQSVMGEDDLLAQSLTAADIRDLLEP</sequence>
<dbReference type="CDD" id="cd18793">
    <property type="entry name" value="SF2_C_SNF"/>
    <property type="match status" value="1"/>
</dbReference>
<evidence type="ECO:0000313" key="7">
    <source>
        <dbReference type="EMBL" id="APZ34552.1"/>
    </source>
</evidence>
<dbReference type="GO" id="GO:0008270">
    <property type="term" value="F:zinc ion binding"/>
    <property type="evidence" value="ECO:0007669"/>
    <property type="project" value="UniProtKB-KW"/>
</dbReference>
<feature type="domain" description="Helicase C-terminal" evidence="6">
    <location>
        <begin position="962"/>
        <end position="1113"/>
    </location>
</feature>
<evidence type="ECO:0000259" key="5">
    <source>
        <dbReference type="PROSITE" id="PS51192"/>
    </source>
</evidence>
<dbReference type="PANTHER" id="PTHR10799">
    <property type="entry name" value="SNF2/RAD54 HELICASE FAMILY"/>
    <property type="match status" value="1"/>
</dbReference>
<keyword evidence="2" id="KW-0863">Zinc-finger</keyword>
<dbReference type="EMBL" id="CP018762">
    <property type="protein sequence ID" value="APZ34552.1"/>
    <property type="molecule type" value="Genomic_DNA"/>
</dbReference>
<evidence type="ECO:0000256" key="2">
    <source>
        <dbReference type="PROSITE-ProRule" id="PRU00325"/>
    </source>
</evidence>
<dbReference type="RefSeq" id="WP_076690863.1">
    <property type="nucleotide sequence ID" value="NZ_CP018762.1"/>
</dbReference>
<evidence type="ECO:0000259" key="4">
    <source>
        <dbReference type="PROSITE" id="PS50966"/>
    </source>
</evidence>
<dbReference type="PROSITE" id="PS51194">
    <property type="entry name" value="HELICASE_CTER"/>
    <property type="match status" value="1"/>
</dbReference>
<keyword evidence="2" id="KW-0479">Metal-binding</keyword>
<dbReference type="GO" id="GO:0004386">
    <property type="term" value="F:helicase activity"/>
    <property type="evidence" value="ECO:0007669"/>
    <property type="project" value="UniProtKB-KW"/>
</dbReference>
<keyword evidence="8" id="KW-1185">Reference proteome</keyword>
<organism evidence="7 8">
    <name type="scientific">Microbacterium aurum</name>
    <dbReference type="NCBI Taxonomy" id="36805"/>
    <lineage>
        <taxon>Bacteria</taxon>
        <taxon>Bacillati</taxon>
        <taxon>Actinomycetota</taxon>
        <taxon>Actinomycetes</taxon>
        <taxon>Micrococcales</taxon>
        <taxon>Microbacteriaceae</taxon>
        <taxon>Microbacterium</taxon>
    </lineage>
</organism>
<keyword evidence="2" id="KW-0862">Zinc</keyword>
<feature type="domain" description="Helicase ATP-binding" evidence="5">
    <location>
        <begin position="652"/>
        <end position="827"/>
    </location>
</feature>
<proteinExistence type="predicted"/>
<dbReference type="Pfam" id="PF00271">
    <property type="entry name" value="Helicase_C"/>
    <property type="match status" value="1"/>
</dbReference>
<feature type="domain" description="SWIM-type" evidence="4">
    <location>
        <begin position="56"/>
        <end position="95"/>
    </location>
</feature>
<name>A0A1P8U8V1_9MICO</name>
<dbReference type="SMART" id="SM00490">
    <property type="entry name" value="HELICc"/>
    <property type="match status" value="1"/>
</dbReference>
<dbReference type="SUPFAM" id="SSF52540">
    <property type="entry name" value="P-loop containing nucleoside triphosphate hydrolases"/>
    <property type="match status" value="2"/>
</dbReference>
<accession>A0A1P8U8V1</accession>